<evidence type="ECO:0000313" key="4">
    <source>
        <dbReference type="Proteomes" id="UP001205105"/>
    </source>
</evidence>
<dbReference type="CDD" id="cd05282">
    <property type="entry name" value="ETR_like"/>
    <property type="match status" value="1"/>
</dbReference>
<gene>
    <name evidence="3" type="ORF">COHA_003134</name>
</gene>
<sequence>MLDSARSSPASANTLRRAKSDAADAGAGLRLQSVRTLALAFLEREAALRLQQQQQQQQQGGSAGAVPPLGLVSNATHLRLPWEPLLTRDELLRGMAFYGTGRRLQRMARKLLDGQPVKIATLGGSITKGSGASGPEASYPARFFEALNASFPHRDHVFLNKGVGATSSGIFAACIKQMVPADVDFVVLEFTLNEHPDEPFTDPQRQGYEQLVRKLLQLPGSPAVAQLHSYAWWRAEGDGVDEGLFYAPTAESQLTTLSQYYDVPSLSVRSAVYPLMRAGVPGFRPDKIWLLGGKGNKLSASGEPIPRAAPEERPLFFYADRTHPNDLGHRAVAELLVASVARAVEEVQGGGSLLAAWQPGRQEPLLQGMPPPMVPGNADAPTTLCAIQEDFKAVVVEASGFVYAPERPKEDTFVGQKWGWTAKKAGSTAELLFDSRADASSSDASPDDKARATVYLSHLKGYKRMGTAWVECVEGCECERSVLDGTWAQQATLMQIHSFKVTQHARCRVRVTVRKEPGEVPQQGHKVTLMALMVSHYPLRMDQNMRQATEVARQGQVLVRMTLRPINPADHFSILGVYPGFKPKQYPAVPGLEGVGVVEVNGPGASKFAVGQRVVGTPFDSIHGGSGTWQQYLVVSEGCLAAVPESVSDDAAAQAWINPVTTVGMVDEVLKLAKHRGIKTINVVRRQEAADELKALGADETIVSADGEGLVERVQEITGGRGAFAAIECVGGELFAKVAAAVRSGGTCIIYGAMSGLTATYNIPDVLFRDVVVRGFWLIPYMAGLPAAERERVMGTVLQLLADGVITPYSGERFSLEDVVAAAKASKADARGGKVLLEG</sequence>
<dbReference type="GO" id="GO:0016491">
    <property type="term" value="F:oxidoreductase activity"/>
    <property type="evidence" value="ECO:0007669"/>
    <property type="project" value="InterPro"/>
</dbReference>
<dbReference type="Proteomes" id="UP001205105">
    <property type="component" value="Unassembled WGS sequence"/>
</dbReference>
<dbReference type="InterPro" id="IPR036291">
    <property type="entry name" value="NAD(P)-bd_dom_sf"/>
</dbReference>
<dbReference type="PANTHER" id="PTHR34407">
    <property type="entry name" value="EXPRESSED PROTEIN"/>
    <property type="match status" value="1"/>
</dbReference>
<reference evidence="3" key="1">
    <citation type="submission" date="2020-11" db="EMBL/GenBank/DDBJ databases">
        <title>Chlorella ohadii genome sequencing and assembly.</title>
        <authorList>
            <person name="Murik O."/>
            <person name="Treves H."/>
            <person name="Kedem I."/>
            <person name="Shotland Y."/>
            <person name="Kaplan A."/>
        </authorList>
    </citation>
    <scope>NUCLEOTIDE SEQUENCE</scope>
    <source>
        <strain evidence="3">1</strain>
    </source>
</reference>
<dbReference type="InterPro" id="IPR013154">
    <property type="entry name" value="ADH-like_N"/>
</dbReference>
<dbReference type="SMART" id="SM00829">
    <property type="entry name" value="PKS_ER"/>
    <property type="match status" value="1"/>
</dbReference>
<keyword evidence="4" id="KW-1185">Reference proteome</keyword>
<dbReference type="SUPFAM" id="SSF51735">
    <property type="entry name" value="NAD(P)-binding Rossmann-fold domains"/>
    <property type="match status" value="1"/>
</dbReference>
<dbReference type="CDD" id="cd00229">
    <property type="entry name" value="SGNH_hydrolase"/>
    <property type="match status" value="1"/>
</dbReference>
<evidence type="ECO:0000313" key="3">
    <source>
        <dbReference type="EMBL" id="KAI7843303.1"/>
    </source>
</evidence>
<dbReference type="Gene3D" id="3.40.50.720">
    <property type="entry name" value="NAD(P)-binding Rossmann-like Domain"/>
    <property type="match status" value="2"/>
</dbReference>
<dbReference type="AlphaFoldDB" id="A0AAD5H751"/>
<dbReference type="Pfam" id="PF00107">
    <property type="entry name" value="ADH_zinc_N"/>
    <property type="match status" value="1"/>
</dbReference>
<dbReference type="EMBL" id="JADXDR010000041">
    <property type="protein sequence ID" value="KAI7843303.1"/>
    <property type="molecule type" value="Genomic_DNA"/>
</dbReference>
<accession>A0AAD5H751</accession>
<name>A0AAD5H751_9CHLO</name>
<dbReference type="InterPro" id="IPR013149">
    <property type="entry name" value="ADH-like_C"/>
</dbReference>
<dbReference type="SUPFAM" id="SSF50129">
    <property type="entry name" value="GroES-like"/>
    <property type="match status" value="1"/>
</dbReference>
<dbReference type="Pfam" id="PF08240">
    <property type="entry name" value="ADH_N"/>
    <property type="match status" value="1"/>
</dbReference>
<feature type="domain" description="Enoyl reductase (ER)" evidence="2">
    <location>
        <begin position="540"/>
        <end position="837"/>
    </location>
</feature>
<comment type="caution">
    <text evidence="3">The sequence shown here is derived from an EMBL/GenBank/DDBJ whole genome shotgun (WGS) entry which is preliminary data.</text>
</comment>
<evidence type="ECO:0000259" key="2">
    <source>
        <dbReference type="SMART" id="SM00829"/>
    </source>
</evidence>
<proteinExistence type="predicted"/>
<dbReference type="InterPro" id="IPR011032">
    <property type="entry name" value="GroES-like_sf"/>
</dbReference>
<organism evidence="3 4">
    <name type="scientific">Chlorella ohadii</name>
    <dbReference type="NCBI Taxonomy" id="2649997"/>
    <lineage>
        <taxon>Eukaryota</taxon>
        <taxon>Viridiplantae</taxon>
        <taxon>Chlorophyta</taxon>
        <taxon>core chlorophytes</taxon>
        <taxon>Trebouxiophyceae</taxon>
        <taxon>Chlorellales</taxon>
        <taxon>Chlorellaceae</taxon>
        <taxon>Chlorella clade</taxon>
        <taxon>Chlorella</taxon>
    </lineage>
</organism>
<feature type="compositionally biased region" description="Polar residues" evidence="1">
    <location>
        <begin position="1"/>
        <end position="14"/>
    </location>
</feature>
<protein>
    <recommendedName>
        <fullName evidence="2">Enoyl reductase (ER) domain-containing protein</fullName>
    </recommendedName>
</protein>
<evidence type="ECO:0000256" key="1">
    <source>
        <dbReference type="SAM" id="MobiDB-lite"/>
    </source>
</evidence>
<dbReference type="Gene3D" id="3.90.180.10">
    <property type="entry name" value="Medium-chain alcohol dehydrogenases, catalytic domain"/>
    <property type="match status" value="2"/>
</dbReference>
<dbReference type="PANTHER" id="PTHR34407:SF1">
    <property type="entry name" value="SGNH HYDROLASE-TYPE ESTERASE DOMAIN-CONTAINING PROTEIN"/>
    <property type="match status" value="1"/>
</dbReference>
<dbReference type="InterPro" id="IPR020843">
    <property type="entry name" value="ER"/>
</dbReference>
<dbReference type="InterPro" id="IPR036514">
    <property type="entry name" value="SGNH_hydro_sf"/>
</dbReference>
<dbReference type="Gene3D" id="3.40.50.1110">
    <property type="entry name" value="SGNH hydrolase"/>
    <property type="match status" value="1"/>
</dbReference>
<feature type="region of interest" description="Disordered" evidence="1">
    <location>
        <begin position="1"/>
        <end position="22"/>
    </location>
</feature>
<dbReference type="SUPFAM" id="SSF52266">
    <property type="entry name" value="SGNH hydrolase"/>
    <property type="match status" value="1"/>
</dbReference>